<proteinExistence type="predicted"/>
<dbReference type="GeneID" id="16880905"/>
<reference evidence="1 2" key="1">
    <citation type="journal article" date="2013" name="Proc. Natl. Acad. Sci. U.S.A.">
        <title>Twelve previously unknown phage genera are ubiquitous in global oceans.</title>
        <authorList>
            <person name="Holmfeldt K."/>
            <person name="Solonenko N."/>
            <person name="Shah M."/>
            <person name="Corrier K."/>
            <person name="Riemann L."/>
            <person name="Verberkmoes N.C."/>
            <person name="Sullivan M.B."/>
        </authorList>
    </citation>
    <scope>NUCLEOTIDE SEQUENCE [LARGE SCALE GENOMIC DNA]</scope>
    <source>
        <strain evidence="1">Phi19:1</strain>
    </source>
</reference>
<accession>R9ZZB0</accession>
<organism evidence="1 2">
    <name type="scientific">Cellulophaga phage phi19:1</name>
    <dbReference type="NCBI Taxonomy" id="1327970"/>
    <lineage>
        <taxon>Viruses</taxon>
        <taxon>Duplodnaviria</taxon>
        <taxon>Heunggongvirae</taxon>
        <taxon>Uroviricota</taxon>
        <taxon>Caudoviricetes</taxon>
        <taxon>Assiduviridae</taxon>
        <taxon>Cellubavirus</taxon>
        <taxon>Cellubavirus phi19una</taxon>
    </lineage>
</organism>
<name>R9ZZB0_9CAUD</name>
<dbReference type="EMBL" id="KC821607">
    <property type="protein sequence ID" value="AGO47298.1"/>
    <property type="molecule type" value="Genomic_DNA"/>
</dbReference>
<evidence type="ECO:0000313" key="2">
    <source>
        <dbReference type="Proteomes" id="UP000014730"/>
    </source>
</evidence>
<sequence length="52" mass="6168">MDFKIKCKEVENREDFFDLEISTYKDTIKGRFEMSEIRHMIAILDNAINVGI</sequence>
<keyword evidence="2" id="KW-1185">Reference proteome</keyword>
<dbReference type="Proteomes" id="UP000014730">
    <property type="component" value="Segment"/>
</dbReference>
<evidence type="ECO:0000313" key="1">
    <source>
        <dbReference type="EMBL" id="AGO47298.1"/>
    </source>
</evidence>
<protein>
    <submittedName>
        <fullName evidence="1">Uncharacterized protein</fullName>
    </submittedName>
</protein>
<dbReference type="RefSeq" id="YP_008241701.1">
    <property type="nucleotide sequence ID" value="NC_021799.1"/>
</dbReference>
<dbReference type="OrthoDB" id="37007at10239"/>
<dbReference type="KEGG" id="vg:16880905"/>
<reference evidence="2" key="2">
    <citation type="submission" date="2013-03" db="EMBL/GenBank/DDBJ databases">
        <title>The Cellulophaga phages: a novel, diverse, and globally ubiquitous model system.</title>
        <authorList>
            <person name="Holmfeldt K."/>
            <person name="Solonenko N."/>
            <person name="Shah M."/>
            <person name="Corrier K."/>
            <person name="Riemann L."/>
            <person name="VerBerkmoes N.C."/>
            <person name="Sullivan M.B."/>
        </authorList>
    </citation>
    <scope>NUCLEOTIDE SEQUENCE [LARGE SCALE GENOMIC DNA]</scope>
</reference>
<gene>
    <name evidence="1" type="ORF">Phi19:1_gp008</name>
</gene>